<evidence type="ECO:0000313" key="2">
    <source>
        <dbReference type="EMBL" id="TBU62652.1"/>
    </source>
</evidence>
<name>A0A4Q9Q5J6_9APHY</name>
<dbReference type="NCBIfam" id="TIGR02452">
    <property type="entry name" value="TIGR02452 family protein"/>
    <property type="match status" value="2"/>
</dbReference>
<protein>
    <recommendedName>
        <fullName evidence="1">Microbial-type PARG catalytic domain-containing protein</fullName>
    </recommendedName>
</protein>
<gene>
    <name evidence="2" type="ORF">BD310DRAFT_917903</name>
</gene>
<dbReference type="AlphaFoldDB" id="A0A4Q9Q5J6"/>
<sequence length="457" mass="50909">MFFSPHQPFHDSEPFNLFLPMAKHRARPSRHRQHRQRRAGTPSTPMEQLKHRQAVAAQAKRQQIKKQKAQKTKEQANQLKQRMTTMLTATAQRARRERWAAIALETQAIVLGNGQYVEERIEIPLVPSTASLPSDGPAFPSPIHTRITHNIAAAVMLSNNRTIFYPHYSPALAQWPEAHPTALFPPTQIEFTRSSTLNVARNLVTTRSQDPLKSTDIGVLSFASAKRPGGGYLHGSSEQEDTIARLSSLVASLASPAAKDFYKEHRAFRNEDGSGLHDHSMVYSPGVVVFRKDADDEPAPGRNSRSTPPERDNVGGAFISPYIIDVVSAVPVNAAAVHQKHVILPGEPQLYQEGIRRVMKDRMGRALRVFETHGDKVLILGAFGCGSFENKVEMIASLWAELLVCGETVDGVKREARFKQSFEKVVFAVPGRLFEPFKRAFDLRVDEELLTAAMAFS</sequence>
<organism evidence="2 3">
    <name type="scientific">Dichomitus squalens</name>
    <dbReference type="NCBI Taxonomy" id="114155"/>
    <lineage>
        <taxon>Eukaryota</taxon>
        <taxon>Fungi</taxon>
        <taxon>Dikarya</taxon>
        <taxon>Basidiomycota</taxon>
        <taxon>Agaricomycotina</taxon>
        <taxon>Agaricomycetes</taxon>
        <taxon>Polyporales</taxon>
        <taxon>Polyporaceae</taxon>
        <taxon>Dichomitus</taxon>
    </lineage>
</organism>
<dbReference type="Gene3D" id="3.40.220.10">
    <property type="entry name" value="Leucine Aminopeptidase, subunit E, domain 1"/>
    <property type="match status" value="1"/>
</dbReference>
<accession>A0A4Q9Q5J6</accession>
<dbReference type="InterPro" id="IPR019261">
    <property type="entry name" value="PARG_cat_microbial"/>
</dbReference>
<dbReference type="STRING" id="114155.A0A4Q9Q5J6"/>
<dbReference type="InterPro" id="IPR043472">
    <property type="entry name" value="Macro_dom-like"/>
</dbReference>
<feature type="domain" description="Microbial-type PARG catalytic" evidence="1">
    <location>
        <begin position="148"/>
        <end position="292"/>
    </location>
</feature>
<reference evidence="2 3" key="1">
    <citation type="submission" date="2019-01" db="EMBL/GenBank/DDBJ databases">
        <title>Draft genome sequences of three monokaryotic isolates of the white-rot basidiomycete fungus Dichomitus squalens.</title>
        <authorList>
            <consortium name="DOE Joint Genome Institute"/>
            <person name="Lopez S.C."/>
            <person name="Andreopoulos B."/>
            <person name="Pangilinan J."/>
            <person name="Lipzen A."/>
            <person name="Riley R."/>
            <person name="Ahrendt S."/>
            <person name="Ng V."/>
            <person name="Barry K."/>
            <person name="Daum C."/>
            <person name="Grigoriev I.V."/>
            <person name="Hilden K.S."/>
            <person name="Makela M.R."/>
            <person name="de Vries R.P."/>
        </authorList>
    </citation>
    <scope>NUCLEOTIDE SEQUENCE [LARGE SCALE GENOMIC DNA]</scope>
    <source>
        <strain evidence="2 3">CBS 464.89</strain>
    </source>
</reference>
<keyword evidence="3" id="KW-1185">Reference proteome</keyword>
<dbReference type="Pfam" id="PF10021">
    <property type="entry name" value="PARG_cat_microb"/>
    <property type="match status" value="1"/>
</dbReference>
<evidence type="ECO:0000259" key="1">
    <source>
        <dbReference type="Pfam" id="PF10021"/>
    </source>
</evidence>
<dbReference type="PANTHER" id="PTHR35596">
    <property type="entry name" value="DUF2263 DOMAIN-CONTAINING PROTEIN"/>
    <property type="match status" value="1"/>
</dbReference>
<dbReference type="Proteomes" id="UP000292082">
    <property type="component" value="Unassembled WGS sequence"/>
</dbReference>
<dbReference type="InterPro" id="IPR012664">
    <property type="entry name" value="CHP02452"/>
</dbReference>
<dbReference type="PANTHER" id="PTHR35596:SF1">
    <property type="entry name" value="MICROBIAL-TYPE PARG CATALYTIC DOMAIN-CONTAINING PROTEIN"/>
    <property type="match status" value="1"/>
</dbReference>
<dbReference type="EMBL" id="ML145092">
    <property type="protein sequence ID" value="TBU62652.1"/>
    <property type="molecule type" value="Genomic_DNA"/>
</dbReference>
<proteinExistence type="predicted"/>
<evidence type="ECO:0000313" key="3">
    <source>
        <dbReference type="Proteomes" id="UP000292082"/>
    </source>
</evidence>